<feature type="region of interest" description="Disordered" evidence="13">
    <location>
        <begin position="1"/>
        <end position="35"/>
    </location>
</feature>
<evidence type="ECO:0000256" key="2">
    <source>
        <dbReference type="ARBA" id="ARBA00004286"/>
    </source>
</evidence>
<dbReference type="STRING" id="133385.A0A2T9YZ44"/>
<comment type="caution">
    <text evidence="14">The sequence shown here is derived from an EMBL/GenBank/DDBJ whole genome shotgun (WGS) entry which is preliminary data.</text>
</comment>
<organism evidence="14 15">
    <name type="scientific">Smittium simulii</name>
    <dbReference type="NCBI Taxonomy" id="133385"/>
    <lineage>
        <taxon>Eukaryota</taxon>
        <taxon>Fungi</taxon>
        <taxon>Fungi incertae sedis</taxon>
        <taxon>Zoopagomycota</taxon>
        <taxon>Kickxellomycotina</taxon>
        <taxon>Harpellomycetes</taxon>
        <taxon>Harpellales</taxon>
        <taxon>Legeriomycetaceae</taxon>
        <taxon>Smittium</taxon>
    </lineage>
</organism>
<feature type="compositionally biased region" description="Acidic residues" evidence="13">
    <location>
        <begin position="26"/>
        <end position="35"/>
    </location>
</feature>
<evidence type="ECO:0000313" key="14">
    <source>
        <dbReference type="EMBL" id="PVU97554.1"/>
    </source>
</evidence>
<feature type="coiled-coil region" evidence="12">
    <location>
        <begin position="356"/>
        <end position="422"/>
    </location>
</feature>
<sequence>MSRRSNVDAPENSKTKKQKTAKDQDVINDSDSEGEELTESRLGIIQKVELQDFMCHSHLEVEFGSRLNFINGENGSNAILTAITIALGGKASFTNRSTNMQGFIKESKQRAIVKVWLYNEGPDAFKPQEYANLIQIERAIFRDSKSNSYKLKNGITGHIISTKKSELTAIVDHLAIQIENPINILSQDASREFLASSKPDQLYQWFLKGTQLQQLSDDLEAVRETVGIVENYITKRQSIMPEMKSRKLEWEQKYQMLTQARQLIQNMQSMEEKLAWSFVSDAEKSRDKNNALILEQLGKVEKIAAKIDLEKKKIDAIESFVMEKQKELADIAGRIDPIQVKKSDASTAESALVAELRRLKNNELEMNADAREYRKRLEALKNQIKNEKRRLEGDQKSEKAKVENLKALLNTENEEIKNKISSGKLKLQSIDSELTIFQQNSAKISDKIDQIKANIMNKKRDIERLKQQSKNSLLAFGRGVSEVASEIPKNKWVGRSPIGPLGKYVKLKDIKWNTVIETILDKSLNMFMVDNHQDRTTLDNIMRRCNCQSGILICKPELFDYKAGEPDSSYKTVLRSIEIEDEIVKRQLININRIEQILLVEFRSLADDIMKSNNGRFPKNVVACFTVDGFQVGSRTGGFSTLAANLVKPTGRLTEDLSSIISRFNNSVEQSNNELEKTNSEKFELKKKIAHAVQESKNIDEQRRNGIRRMDAINEQLNKIDLEIAEQEPANIMALEAEQRDVQESLLMVQRQFADQLEAKESLNERLKNSKTKELEVEISTLTKQAEVVCAERPGIDNNLTSAQLQADIEALSKTISEIESSQSQSIEEITIQAQKYISDYNTAKKQLRRMIYYVKTLKEAYQLRLKRWIIFRDSMTVRIKSQFTLHLYRRGYAGSLEFDHTGQLLTPRVHTDNDLALIAANNTSDLSDFVKKKSTSLDEKSENDNVEINNVNKSYDQNNSQSKNLQQNIFNYRKDTKSLSGGEKSFTTISFLLSLWEAMSCPIRALDEFDVFMDAANRAISMRMIVKSARCSPDTQFLLISPQDMTIKPAADIKILFLYAPNRTS</sequence>
<dbReference type="GO" id="GO:0005524">
    <property type="term" value="F:ATP binding"/>
    <property type="evidence" value="ECO:0007669"/>
    <property type="project" value="UniProtKB-KW"/>
</dbReference>
<keyword evidence="6" id="KW-0227">DNA damage</keyword>
<evidence type="ECO:0008006" key="16">
    <source>
        <dbReference type="Google" id="ProtNLM"/>
    </source>
</evidence>
<comment type="similarity">
    <text evidence="3">Belongs to the SMC family. SMC6 subfamily.</text>
</comment>
<dbReference type="GO" id="GO:0000724">
    <property type="term" value="P:double-strand break repair via homologous recombination"/>
    <property type="evidence" value="ECO:0007669"/>
    <property type="project" value="TreeGrafter"/>
</dbReference>
<dbReference type="GO" id="GO:0003684">
    <property type="term" value="F:damaged DNA binding"/>
    <property type="evidence" value="ECO:0007669"/>
    <property type="project" value="TreeGrafter"/>
</dbReference>
<keyword evidence="8 12" id="KW-0175">Coiled coil</keyword>
<dbReference type="AlphaFoldDB" id="A0A2T9YZ44"/>
<evidence type="ECO:0000256" key="8">
    <source>
        <dbReference type="ARBA" id="ARBA00023054"/>
    </source>
</evidence>
<evidence type="ECO:0000313" key="15">
    <source>
        <dbReference type="Proteomes" id="UP000245383"/>
    </source>
</evidence>
<reference evidence="14 15" key="1">
    <citation type="journal article" date="2018" name="MBio">
        <title>Comparative Genomics Reveals the Core Gene Toolbox for the Fungus-Insect Symbiosis.</title>
        <authorList>
            <person name="Wang Y."/>
            <person name="Stata M."/>
            <person name="Wang W."/>
            <person name="Stajich J.E."/>
            <person name="White M.M."/>
            <person name="Moncalvo J.M."/>
        </authorList>
    </citation>
    <scope>NUCLEOTIDE SEQUENCE [LARGE SCALE GENOMIC DNA]</scope>
    <source>
        <strain evidence="14 15">SWE-8-4</strain>
    </source>
</reference>
<protein>
    <recommendedName>
        <fullName evidence="16">RecF/RecN/SMC N-terminal domain-containing protein</fullName>
    </recommendedName>
</protein>
<proteinExistence type="inferred from homology"/>
<dbReference type="PANTHER" id="PTHR19306">
    <property type="entry name" value="STRUCTURAL MAINTENANCE OF CHROMOSOMES 5,6 SMC5, SMC6"/>
    <property type="match status" value="1"/>
</dbReference>
<keyword evidence="10" id="KW-0234">DNA repair</keyword>
<dbReference type="GO" id="GO:0030915">
    <property type="term" value="C:Smc5-Smc6 complex"/>
    <property type="evidence" value="ECO:0007669"/>
    <property type="project" value="TreeGrafter"/>
</dbReference>
<evidence type="ECO:0000256" key="5">
    <source>
        <dbReference type="ARBA" id="ARBA00022741"/>
    </source>
</evidence>
<name>A0A2T9YZ44_9FUNG</name>
<accession>A0A2T9YZ44</accession>
<evidence type="ECO:0000256" key="13">
    <source>
        <dbReference type="SAM" id="MobiDB-lite"/>
    </source>
</evidence>
<feature type="coiled-coil region" evidence="12">
    <location>
        <begin position="661"/>
        <end position="695"/>
    </location>
</feature>
<evidence type="ECO:0000256" key="12">
    <source>
        <dbReference type="SAM" id="Coils"/>
    </source>
</evidence>
<dbReference type="GO" id="GO:0035861">
    <property type="term" value="C:site of double-strand break"/>
    <property type="evidence" value="ECO:0007669"/>
    <property type="project" value="TreeGrafter"/>
</dbReference>
<dbReference type="GO" id="GO:0003697">
    <property type="term" value="F:single-stranded DNA binding"/>
    <property type="evidence" value="ECO:0007669"/>
    <property type="project" value="TreeGrafter"/>
</dbReference>
<evidence type="ECO:0000256" key="1">
    <source>
        <dbReference type="ARBA" id="ARBA00004123"/>
    </source>
</evidence>
<keyword evidence="15" id="KW-1185">Reference proteome</keyword>
<keyword evidence="11" id="KW-0539">Nucleus</keyword>
<dbReference type="SUPFAM" id="SSF52540">
    <property type="entry name" value="P-loop containing nucleoside triphosphate hydrolases"/>
    <property type="match status" value="1"/>
</dbReference>
<dbReference type="EMBL" id="MBFR01000010">
    <property type="protein sequence ID" value="PVU97554.1"/>
    <property type="molecule type" value="Genomic_DNA"/>
</dbReference>
<dbReference type="OrthoDB" id="10072614at2759"/>
<gene>
    <name evidence="14" type="ORF">BB561_000482</name>
</gene>
<dbReference type="GO" id="GO:0005634">
    <property type="term" value="C:nucleus"/>
    <property type="evidence" value="ECO:0007669"/>
    <property type="project" value="UniProtKB-SubCell"/>
</dbReference>
<evidence type="ECO:0000256" key="4">
    <source>
        <dbReference type="ARBA" id="ARBA00022454"/>
    </source>
</evidence>
<dbReference type="Proteomes" id="UP000245383">
    <property type="component" value="Unassembled WGS sequence"/>
</dbReference>
<evidence type="ECO:0000256" key="3">
    <source>
        <dbReference type="ARBA" id="ARBA00006793"/>
    </source>
</evidence>
<dbReference type="PANTHER" id="PTHR19306:SF6">
    <property type="entry name" value="STRUCTURAL MAINTENANCE OF CHROMOSOMES PROTEIN 6"/>
    <property type="match status" value="1"/>
</dbReference>
<comment type="subcellular location">
    <subcellularLocation>
        <location evidence="2">Chromosome</location>
    </subcellularLocation>
    <subcellularLocation>
        <location evidence="1">Nucleus</location>
    </subcellularLocation>
</comment>
<keyword evidence="7" id="KW-0067">ATP-binding</keyword>
<evidence type="ECO:0000256" key="6">
    <source>
        <dbReference type="ARBA" id="ARBA00022763"/>
    </source>
</evidence>
<keyword evidence="9" id="KW-0233">DNA recombination</keyword>
<dbReference type="InterPro" id="IPR027417">
    <property type="entry name" value="P-loop_NTPase"/>
</dbReference>
<evidence type="ECO:0000256" key="11">
    <source>
        <dbReference type="ARBA" id="ARBA00023242"/>
    </source>
</evidence>
<dbReference type="Gene3D" id="3.40.50.300">
    <property type="entry name" value="P-loop containing nucleotide triphosphate hydrolases"/>
    <property type="match status" value="2"/>
</dbReference>
<evidence type="ECO:0000256" key="10">
    <source>
        <dbReference type="ARBA" id="ARBA00023204"/>
    </source>
</evidence>
<evidence type="ECO:0000256" key="9">
    <source>
        <dbReference type="ARBA" id="ARBA00023172"/>
    </source>
</evidence>
<keyword evidence="5" id="KW-0547">Nucleotide-binding</keyword>
<evidence type="ECO:0000256" key="7">
    <source>
        <dbReference type="ARBA" id="ARBA00022840"/>
    </source>
</evidence>
<keyword evidence="4" id="KW-0158">Chromosome</keyword>